<dbReference type="InterPro" id="IPR006311">
    <property type="entry name" value="TAT_signal"/>
</dbReference>
<dbReference type="RefSeq" id="WP_203707476.1">
    <property type="nucleotide sequence ID" value="NZ_BAAALU010000008.1"/>
</dbReference>
<dbReference type="PROSITE" id="PS51318">
    <property type="entry name" value="TAT"/>
    <property type="match status" value="1"/>
</dbReference>
<name>A0ABQ4CD16_9ACTN</name>
<dbReference type="InterPro" id="IPR013022">
    <property type="entry name" value="Xyl_isomerase-like_TIM-brl"/>
</dbReference>
<dbReference type="PANTHER" id="PTHR12110:SF41">
    <property type="entry name" value="INOSOSE DEHYDRATASE"/>
    <property type="match status" value="1"/>
</dbReference>
<dbReference type="Proteomes" id="UP000624325">
    <property type="component" value="Unassembled WGS sequence"/>
</dbReference>
<evidence type="ECO:0000313" key="3">
    <source>
        <dbReference type="Proteomes" id="UP000624325"/>
    </source>
</evidence>
<feature type="domain" description="Xylose isomerase-like TIM barrel" evidence="1">
    <location>
        <begin position="91"/>
        <end position="300"/>
    </location>
</feature>
<accession>A0ABQ4CD16</accession>
<gene>
    <name evidence="2" type="ORF">Air01nite_67570</name>
</gene>
<dbReference type="SUPFAM" id="SSF51658">
    <property type="entry name" value="Xylose isomerase-like"/>
    <property type="match status" value="1"/>
</dbReference>
<keyword evidence="3" id="KW-1185">Reference proteome</keyword>
<dbReference type="GO" id="GO:0016853">
    <property type="term" value="F:isomerase activity"/>
    <property type="evidence" value="ECO:0007669"/>
    <property type="project" value="UniProtKB-KW"/>
</dbReference>
<evidence type="ECO:0000313" key="2">
    <source>
        <dbReference type="EMBL" id="GIF60662.1"/>
    </source>
</evidence>
<evidence type="ECO:0000259" key="1">
    <source>
        <dbReference type="Pfam" id="PF01261"/>
    </source>
</evidence>
<dbReference type="InterPro" id="IPR050312">
    <property type="entry name" value="IolE/XylAMocC-like"/>
</dbReference>
<dbReference type="EMBL" id="BONC01000073">
    <property type="protein sequence ID" value="GIF60662.1"/>
    <property type="molecule type" value="Genomic_DNA"/>
</dbReference>
<reference evidence="2 3" key="1">
    <citation type="submission" date="2021-01" db="EMBL/GenBank/DDBJ databases">
        <title>Whole genome shotgun sequence of Asanoa iriomotensis NBRC 100142.</title>
        <authorList>
            <person name="Komaki H."/>
            <person name="Tamura T."/>
        </authorList>
    </citation>
    <scope>NUCLEOTIDE SEQUENCE [LARGE SCALE GENOMIC DNA]</scope>
    <source>
        <strain evidence="2 3">NBRC 100142</strain>
    </source>
</reference>
<dbReference type="Pfam" id="PF01261">
    <property type="entry name" value="AP_endonuc_2"/>
    <property type="match status" value="1"/>
</dbReference>
<dbReference type="PANTHER" id="PTHR12110">
    <property type="entry name" value="HYDROXYPYRUVATE ISOMERASE"/>
    <property type="match status" value="1"/>
</dbReference>
<protein>
    <submittedName>
        <fullName evidence="2">Xylose isomerase</fullName>
    </submittedName>
</protein>
<dbReference type="Gene3D" id="3.20.20.150">
    <property type="entry name" value="Divalent-metal-dependent TIM barrel enzymes"/>
    <property type="match status" value="1"/>
</dbReference>
<comment type="caution">
    <text evidence="2">The sequence shown here is derived from an EMBL/GenBank/DDBJ whole genome shotgun (WGS) entry which is preliminary data.</text>
</comment>
<proteinExistence type="predicted"/>
<dbReference type="InterPro" id="IPR036237">
    <property type="entry name" value="Xyl_isomerase-like_sf"/>
</dbReference>
<sequence length="328" mass="35067">MCVNDHEAHQNVAPLAEEQLHTLTRRGALRAATVAAAAGAVGAVGGLAAGAGPASAASRGGGKSGRVPRDQISVQLYTLRDQLAADLPGTLRALADIGYTRVEHAGFVGRTAAQFKAALDAVGLRATSGHVGIPQPFDAAAWNAALADARLLRQRYIVHPFFGVGANGIIRDSATYRAFARDLNKAGALAKKAGLRFGYHNHHFEFFRLDGGTTTGFDILTNETDPDLVHLEVDLFWVTRGAHDPVDVIRANRGRIQQFHVKDMNDAGSFADVGDGLIDFARIFQHGREAGIDEFIVERDDAGTPPRQPALAIDTARVGYNYLANLKF</sequence>
<keyword evidence="2" id="KW-0413">Isomerase</keyword>
<organism evidence="2 3">
    <name type="scientific">Asanoa iriomotensis</name>
    <dbReference type="NCBI Taxonomy" id="234613"/>
    <lineage>
        <taxon>Bacteria</taxon>
        <taxon>Bacillati</taxon>
        <taxon>Actinomycetota</taxon>
        <taxon>Actinomycetes</taxon>
        <taxon>Micromonosporales</taxon>
        <taxon>Micromonosporaceae</taxon>
        <taxon>Asanoa</taxon>
    </lineage>
</organism>